<dbReference type="Proteomes" id="UP001497482">
    <property type="component" value="Chromosome 15"/>
</dbReference>
<keyword evidence="9" id="KW-1185">Reference proteome</keyword>
<evidence type="ECO:0000256" key="6">
    <source>
        <dbReference type="SAM" id="MobiDB-lite"/>
    </source>
</evidence>
<dbReference type="AlphaFoldDB" id="A0AAV2JW92"/>
<dbReference type="EMBL" id="OZ035837">
    <property type="protein sequence ID" value="CAL1582013.1"/>
    <property type="molecule type" value="Genomic_DNA"/>
</dbReference>
<keyword evidence="5" id="KW-0539">Nucleus</keyword>
<keyword evidence="4" id="KW-0862">Zinc</keyword>
<accession>A0AAV2JW92</accession>
<dbReference type="PROSITE" id="PS51805">
    <property type="entry name" value="EPHD"/>
    <property type="match status" value="1"/>
</dbReference>
<dbReference type="PROSITE" id="PS01359">
    <property type="entry name" value="ZF_PHD_1"/>
    <property type="match status" value="1"/>
</dbReference>
<feature type="region of interest" description="Disordered" evidence="6">
    <location>
        <begin position="132"/>
        <end position="158"/>
    </location>
</feature>
<dbReference type="InterPro" id="IPR001965">
    <property type="entry name" value="Znf_PHD"/>
</dbReference>
<dbReference type="InterPro" id="IPR019786">
    <property type="entry name" value="Zinc_finger_PHD-type_CS"/>
</dbReference>
<dbReference type="Pfam" id="PF13771">
    <property type="entry name" value="zf-HC5HC2H"/>
    <property type="match status" value="1"/>
</dbReference>
<keyword evidence="2" id="KW-0479">Metal-binding</keyword>
<dbReference type="GO" id="GO:0005634">
    <property type="term" value="C:nucleus"/>
    <property type="evidence" value="ECO:0007669"/>
    <property type="project" value="UniProtKB-SubCell"/>
</dbReference>
<keyword evidence="3" id="KW-0863">Zinc-finger</keyword>
<proteinExistence type="predicted"/>
<gene>
    <name evidence="8" type="ORF">KC01_LOCUS12712</name>
</gene>
<name>A0AAV2JW92_KNICA</name>
<feature type="compositionally biased region" description="Basic and acidic residues" evidence="6">
    <location>
        <begin position="148"/>
        <end position="158"/>
    </location>
</feature>
<sequence>MESLLKCVLCRGSGEDITTGPLSTKGEVTAHQNCLLYSSGLFCHDSPLFDDLFGFSVKNVLSEKQRGLKLTCSHCKKKGATVGCEIQRCKKCYHYPCAIEAGAKTFEDKKKGTFGIYCRCCWEKKSLKSVLTSSDEDQPGTSGRNPKRKLDFGDRQERKTPCKIRRILSSNETEDSDQFVLIDVTDAEDQMGWLPPLDCSPEEVNQNEQRQSNRSPSHVSAARTEHENQEAEITETAATPVKHTETNTTRQNGWCEEEPNTSIDSCHFWRECASAGCAQAIFLDFINKMTAIFTRITSGQGSRQDCDAAFNVIMASGKLQELVAKQQTDLRKKLQELQRAERALDEVASFLLK</sequence>
<protein>
    <recommendedName>
        <fullName evidence="7">PHD-type domain-containing protein</fullName>
    </recommendedName>
</protein>
<dbReference type="SMART" id="SM00249">
    <property type="entry name" value="PHD"/>
    <property type="match status" value="1"/>
</dbReference>
<evidence type="ECO:0000256" key="2">
    <source>
        <dbReference type="ARBA" id="ARBA00022723"/>
    </source>
</evidence>
<dbReference type="Gene3D" id="3.30.40.10">
    <property type="entry name" value="Zinc/RING finger domain, C3HC4 (zinc finger)"/>
    <property type="match status" value="1"/>
</dbReference>
<evidence type="ECO:0000259" key="7">
    <source>
        <dbReference type="PROSITE" id="PS51805"/>
    </source>
</evidence>
<organism evidence="8 9">
    <name type="scientific">Knipowitschia caucasica</name>
    <name type="common">Caucasian dwarf goby</name>
    <name type="synonym">Pomatoschistus caucasicus</name>
    <dbReference type="NCBI Taxonomy" id="637954"/>
    <lineage>
        <taxon>Eukaryota</taxon>
        <taxon>Metazoa</taxon>
        <taxon>Chordata</taxon>
        <taxon>Craniata</taxon>
        <taxon>Vertebrata</taxon>
        <taxon>Euteleostomi</taxon>
        <taxon>Actinopterygii</taxon>
        <taxon>Neopterygii</taxon>
        <taxon>Teleostei</taxon>
        <taxon>Neoteleostei</taxon>
        <taxon>Acanthomorphata</taxon>
        <taxon>Gobiaria</taxon>
        <taxon>Gobiiformes</taxon>
        <taxon>Gobioidei</taxon>
        <taxon>Gobiidae</taxon>
        <taxon>Gobiinae</taxon>
        <taxon>Knipowitschia</taxon>
    </lineage>
</organism>
<evidence type="ECO:0000256" key="3">
    <source>
        <dbReference type="ARBA" id="ARBA00022771"/>
    </source>
</evidence>
<feature type="compositionally biased region" description="Polar residues" evidence="6">
    <location>
        <begin position="203"/>
        <end position="218"/>
    </location>
</feature>
<evidence type="ECO:0000256" key="4">
    <source>
        <dbReference type="ARBA" id="ARBA00022833"/>
    </source>
</evidence>
<dbReference type="PANTHER" id="PTHR12420:SF4">
    <property type="entry name" value="PHD FINGER PROTEIN 11"/>
    <property type="match status" value="1"/>
</dbReference>
<evidence type="ECO:0000256" key="5">
    <source>
        <dbReference type="ARBA" id="ARBA00023242"/>
    </source>
</evidence>
<dbReference type="InterPro" id="IPR051188">
    <property type="entry name" value="PHD-type_Zinc_Finger"/>
</dbReference>
<dbReference type="InterPro" id="IPR034732">
    <property type="entry name" value="EPHD"/>
</dbReference>
<dbReference type="InterPro" id="IPR013083">
    <property type="entry name" value="Znf_RING/FYVE/PHD"/>
</dbReference>
<evidence type="ECO:0000256" key="1">
    <source>
        <dbReference type="ARBA" id="ARBA00004123"/>
    </source>
</evidence>
<evidence type="ECO:0000313" key="8">
    <source>
        <dbReference type="EMBL" id="CAL1582013.1"/>
    </source>
</evidence>
<comment type="subcellular location">
    <subcellularLocation>
        <location evidence="1">Nucleus</location>
    </subcellularLocation>
</comment>
<feature type="region of interest" description="Disordered" evidence="6">
    <location>
        <begin position="192"/>
        <end position="256"/>
    </location>
</feature>
<dbReference type="GO" id="GO:0008270">
    <property type="term" value="F:zinc ion binding"/>
    <property type="evidence" value="ECO:0007669"/>
    <property type="project" value="UniProtKB-KW"/>
</dbReference>
<reference evidence="8 9" key="1">
    <citation type="submission" date="2024-04" db="EMBL/GenBank/DDBJ databases">
        <authorList>
            <person name="Waldvogel A.-M."/>
            <person name="Schoenle A."/>
        </authorList>
    </citation>
    <scope>NUCLEOTIDE SEQUENCE [LARGE SCALE GENOMIC DNA]</scope>
</reference>
<evidence type="ECO:0000313" key="9">
    <source>
        <dbReference type="Proteomes" id="UP001497482"/>
    </source>
</evidence>
<feature type="domain" description="PHD-type" evidence="7">
    <location>
        <begin position="4"/>
        <end position="125"/>
    </location>
</feature>
<dbReference type="PANTHER" id="PTHR12420">
    <property type="entry name" value="PHD FINGER PROTEIN"/>
    <property type="match status" value="1"/>
</dbReference>
<feature type="compositionally biased region" description="Polar residues" evidence="6">
    <location>
        <begin position="132"/>
        <end position="144"/>
    </location>
</feature>